<evidence type="ECO:0000256" key="3">
    <source>
        <dbReference type="ARBA" id="ARBA00022737"/>
    </source>
</evidence>
<dbReference type="FunFam" id="3.80.10.10:FF:000024">
    <property type="entry name" value="Somatic embryogenesis receptor kinase 1"/>
    <property type="match status" value="1"/>
</dbReference>
<proteinExistence type="predicted"/>
<evidence type="ECO:0000256" key="2">
    <source>
        <dbReference type="ARBA" id="ARBA00022729"/>
    </source>
</evidence>
<comment type="caution">
    <text evidence="7">The sequence shown here is derived from an EMBL/GenBank/DDBJ whole genome shotgun (WGS) entry which is preliminary data.</text>
</comment>
<reference evidence="7" key="1">
    <citation type="submission" date="2020-07" db="EMBL/GenBank/DDBJ databases">
        <title>Genome sequence and genetic diversity analysis of an under-domesticated orphan crop, white fonio (Digitaria exilis).</title>
        <authorList>
            <person name="Bennetzen J.L."/>
            <person name="Chen S."/>
            <person name="Ma X."/>
            <person name="Wang X."/>
            <person name="Yssel A.E.J."/>
            <person name="Chaluvadi S.R."/>
            <person name="Johnson M."/>
            <person name="Gangashetty P."/>
            <person name="Hamidou F."/>
            <person name="Sanogo M.D."/>
            <person name="Zwaenepoel A."/>
            <person name="Wallace J."/>
            <person name="Van De Peer Y."/>
            <person name="Van Deynze A."/>
        </authorList>
    </citation>
    <scope>NUCLEOTIDE SEQUENCE</scope>
    <source>
        <tissue evidence="7">Leaves</tissue>
    </source>
</reference>
<name>A0A835KJM0_9POAL</name>
<dbReference type="Pfam" id="PF08263">
    <property type="entry name" value="LRRNT_2"/>
    <property type="match status" value="1"/>
</dbReference>
<accession>A0A835KJM0</accession>
<dbReference type="PANTHER" id="PTHR47988">
    <property type="entry name" value="SOMATIC EMBRYOGENESIS RECEPTOR KINASE 1"/>
    <property type="match status" value="1"/>
</dbReference>
<dbReference type="AlphaFoldDB" id="A0A835KJM0"/>
<dbReference type="EMBL" id="JACEFO010001626">
    <property type="protein sequence ID" value="KAF8729063.1"/>
    <property type="molecule type" value="Genomic_DNA"/>
</dbReference>
<dbReference type="InterPro" id="IPR032675">
    <property type="entry name" value="LRR_dom_sf"/>
</dbReference>
<feature type="domain" description="Leucine-rich repeat-containing N-terminal plant-type" evidence="5">
    <location>
        <begin position="24"/>
        <end position="64"/>
    </location>
</feature>
<dbReference type="OrthoDB" id="1394818at2759"/>
<evidence type="ECO:0000256" key="4">
    <source>
        <dbReference type="SAM" id="SignalP"/>
    </source>
</evidence>
<gene>
    <name evidence="7" type="ORF">HU200_018377</name>
</gene>
<evidence type="ECO:0000259" key="6">
    <source>
        <dbReference type="Pfam" id="PF23598"/>
    </source>
</evidence>
<organism evidence="7 8">
    <name type="scientific">Digitaria exilis</name>
    <dbReference type="NCBI Taxonomy" id="1010633"/>
    <lineage>
        <taxon>Eukaryota</taxon>
        <taxon>Viridiplantae</taxon>
        <taxon>Streptophyta</taxon>
        <taxon>Embryophyta</taxon>
        <taxon>Tracheophyta</taxon>
        <taxon>Spermatophyta</taxon>
        <taxon>Magnoliopsida</taxon>
        <taxon>Liliopsida</taxon>
        <taxon>Poales</taxon>
        <taxon>Poaceae</taxon>
        <taxon>PACMAD clade</taxon>
        <taxon>Panicoideae</taxon>
        <taxon>Panicodae</taxon>
        <taxon>Paniceae</taxon>
        <taxon>Anthephorinae</taxon>
        <taxon>Digitaria</taxon>
    </lineage>
</organism>
<keyword evidence="2 4" id="KW-0732">Signal</keyword>
<evidence type="ECO:0000313" key="7">
    <source>
        <dbReference type="EMBL" id="KAF8729063.1"/>
    </source>
</evidence>
<dbReference type="Proteomes" id="UP000636709">
    <property type="component" value="Unassembled WGS sequence"/>
</dbReference>
<dbReference type="PRINTS" id="PR00019">
    <property type="entry name" value="LEURICHRPT"/>
</dbReference>
<dbReference type="Pfam" id="PF23598">
    <property type="entry name" value="LRR_14"/>
    <property type="match status" value="1"/>
</dbReference>
<keyword evidence="8" id="KW-1185">Reference proteome</keyword>
<feature type="signal peptide" evidence="4">
    <location>
        <begin position="1"/>
        <end position="23"/>
    </location>
</feature>
<evidence type="ECO:0000256" key="1">
    <source>
        <dbReference type="ARBA" id="ARBA00022614"/>
    </source>
</evidence>
<keyword evidence="3" id="KW-0677">Repeat</keyword>
<keyword evidence="1" id="KW-0433">Leucine-rich repeat</keyword>
<evidence type="ECO:0000259" key="5">
    <source>
        <dbReference type="Pfam" id="PF08263"/>
    </source>
</evidence>
<protein>
    <recommendedName>
        <fullName evidence="9">Leucine-rich repeat-containing N-terminal plant-type domain-containing protein</fullName>
    </recommendedName>
</protein>
<dbReference type="SUPFAM" id="SSF52058">
    <property type="entry name" value="L domain-like"/>
    <property type="match status" value="1"/>
</dbReference>
<evidence type="ECO:0008006" key="9">
    <source>
        <dbReference type="Google" id="ProtNLM"/>
    </source>
</evidence>
<dbReference type="InterPro" id="IPR055414">
    <property type="entry name" value="LRR_R13L4/SHOC2-like"/>
</dbReference>
<dbReference type="InterPro" id="IPR013210">
    <property type="entry name" value="LRR_N_plant-typ"/>
</dbReference>
<feature type="chain" id="PRO_5032310455" description="Leucine-rich repeat-containing N-terminal plant-type domain-containing protein" evidence="4">
    <location>
        <begin position="24"/>
        <end position="222"/>
    </location>
</feature>
<evidence type="ECO:0000313" key="8">
    <source>
        <dbReference type="Proteomes" id="UP000636709"/>
    </source>
</evidence>
<sequence>MAARRAVALVALLALAAAAPARASNDEGDALYALRQRLKDPNGVLQSWDPTLVNPCTWFHVTCNQASRVERLDLGNSNISGSLGPELGRLVNLKYLELYRNNFDGEIPKELGKLKNLISLDLYANKLTGSIPKSLSKLSSLRFMRLNNNKLTGSIPRELAKLSNLKVIDLSNNDLCGTIPVDGPFSTFPLRSANTALLFSFENNSRLNGPELQGLVAYDSGC</sequence>
<feature type="domain" description="Disease resistance R13L4/SHOC-2-like LRR" evidence="6">
    <location>
        <begin position="72"/>
        <end position="171"/>
    </location>
</feature>
<dbReference type="Gene3D" id="3.80.10.10">
    <property type="entry name" value="Ribonuclease Inhibitor"/>
    <property type="match status" value="1"/>
</dbReference>